<dbReference type="PANTHER" id="PTHR21666:SF285">
    <property type="entry name" value="M23 FAMILY METALLOPEPTIDASE"/>
    <property type="match status" value="1"/>
</dbReference>
<dbReference type="EMBL" id="PGXC01000005">
    <property type="protein sequence ID" value="PKK90531.1"/>
    <property type="molecule type" value="Genomic_DNA"/>
</dbReference>
<gene>
    <name evidence="3" type="ORF">CVV64_09215</name>
</gene>
<dbReference type="SUPFAM" id="SSF51261">
    <property type="entry name" value="Duplicated hybrid motif"/>
    <property type="match status" value="1"/>
</dbReference>
<feature type="region of interest" description="Disordered" evidence="1">
    <location>
        <begin position="234"/>
        <end position="258"/>
    </location>
</feature>
<dbReference type="GO" id="GO:0004222">
    <property type="term" value="F:metalloendopeptidase activity"/>
    <property type="evidence" value="ECO:0007669"/>
    <property type="project" value="TreeGrafter"/>
</dbReference>
<dbReference type="AlphaFoldDB" id="A0A2N1PQB4"/>
<feature type="domain" description="M23ase beta-sheet core" evidence="2">
    <location>
        <begin position="70"/>
        <end position="127"/>
    </location>
</feature>
<accession>A0A2N1PQB4</accession>
<reference evidence="3 4" key="1">
    <citation type="journal article" date="2017" name="ISME J.">
        <title>Potential for microbial H2 and metal transformations associated with novel bacteria and archaea in deep terrestrial subsurface sediments.</title>
        <authorList>
            <person name="Hernsdorf A.W."/>
            <person name="Amano Y."/>
            <person name="Miyakawa K."/>
            <person name="Ise K."/>
            <person name="Suzuki Y."/>
            <person name="Anantharaman K."/>
            <person name="Probst A."/>
            <person name="Burstein D."/>
            <person name="Thomas B.C."/>
            <person name="Banfield J.F."/>
        </authorList>
    </citation>
    <scope>NUCLEOTIDE SEQUENCE [LARGE SCALE GENOMIC DNA]</scope>
    <source>
        <strain evidence="3">HGW-Wallbacteria-1</strain>
    </source>
</reference>
<dbReference type="PANTHER" id="PTHR21666">
    <property type="entry name" value="PEPTIDASE-RELATED"/>
    <property type="match status" value="1"/>
</dbReference>
<dbReference type="Gene3D" id="2.70.70.10">
    <property type="entry name" value="Glucose Permease (Domain IIA)"/>
    <property type="match status" value="1"/>
</dbReference>
<evidence type="ECO:0000313" key="4">
    <source>
        <dbReference type="Proteomes" id="UP000233256"/>
    </source>
</evidence>
<dbReference type="Pfam" id="PF01551">
    <property type="entry name" value="Peptidase_M23"/>
    <property type="match status" value="1"/>
</dbReference>
<dbReference type="InterPro" id="IPR016047">
    <property type="entry name" value="M23ase_b-sheet_dom"/>
</dbReference>
<protein>
    <recommendedName>
        <fullName evidence="2">M23ase beta-sheet core domain-containing protein</fullName>
    </recommendedName>
</protein>
<evidence type="ECO:0000256" key="1">
    <source>
        <dbReference type="SAM" id="MobiDB-lite"/>
    </source>
</evidence>
<dbReference type="InterPro" id="IPR050570">
    <property type="entry name" value="Cell_wall_metabolism_enzyme"/>
</dbReference>
<proteinExistence type="predicted"/>
<comment type="caution">
    <text evidence="3">The sequence shown here is derived from an EMBL/GenBank/DDBJ whole genome shotgun (WGS) entry which is preliminary data.</text>
</comment>
<dbReference type="CDD" id="cd12797">
    <property type="entry name" value="M23_peptidase"/>
    <property type="match status" value="1"/>
</dbReference>
<organism evidence="3 4">
    <name type="scientific">Candidatus Wallbacteria bacterium HGW-Wallbacteria-1</name>
    <dbReference type="NCBI Taxonomy" id="2013854"/>
    <lineage>
        <taxon>Bacteria</taxon>
        <taxon>Candidatus Walliibacteriota</taxon>
    </lineage>
</organism>
<evidence type="ECO:0000259" key="2">
    <source>
        <dbReference type="Pfam" id="PF01551"/>
    </source>
</evidence>
<dbReference type="Proteomes" id="UP000233256">
    <property type="component" value="Unassembled WGS sequence"/>
</dbReference>
<evidence type="ECO:0000313" key="3">
    <source>
        <dbReference type="EMBL" id="PKK90531.1"/>
    </source>
</evidence>
<dbReference type="InterPro" id="IPR011055">
    <property type="entry name" value="Dup_hybrid_motif"/>
</dbReference>
<feature type="compositionally biased region" description="Low complexity" evidence="1">
    <location>
        <begin position="237"/>
        <end position="258"/>
    </location>
</feature>
<sequence>MHFISPLAAIHRIPLPISAAIVLLFLFLSEVGVMASGHSAEKSDSAVAPFWPLGDEKILTSNFGEWRGDRFHTGIDFRTRRKTGLAVHSPWDGEVIRLSAQWRGYGRALYIRHPNGVISVFGHLQVFRSDLEELLTIKRRETGRKWGHDINLQEGAFVVSRGETIAWSGETGVGFPHLHFETRKGMSNPFPPWESGFVTPDRITPEIISLCFIPLSADTRFNGKTGTHQVKFETRKASTSAKATTKATARSRTGAKTGEQIDQSTMPVRIQGPFALEAVILDRGDGAVNKMTPWKMELELDGKVIFSRTKGMLSFGENHKGGTVYDLRRPGFTSGGLTEFLFHLPEGIWKPVNPKKAANSSKNAGNFKTALFRGRWNASAGDGTIWPENLGWGSHVIRVRAYDSAGNFAERDLNLILNSSPDIRVSESEKMRNGTGKNPENRSLALRVHDPDIMNISQSGRLISSADLIDKIIVESHDSNGWKRDAVVSLANANTSLVLPAVSAKPVRIACADAAGATSEWAFVPAGEPDKRGLAELPEGRTKLSREGFVLEVLYKSGPEPEILKSSPKVILVSGSKGCSKLFMEFCEKSGRKKFDGITARKGIVNIGSEEIEDRAHGVWPMTLTDDGHWICAGDIGIVPGPNLEILIWLEDQGILLHPSGNSLRVTPLTGKYPVYMESDDNLMKIFMSREGVYFTALGGIETGPVAKGWKLDSLGKLYRPEPWGVTLRKPCKITFLLPAGLRGNSAQQAGIYSRVRGKDNWSYAGGKVSKGTISVSARHLNREYAIFADKVPPVVIKLRFKNGKERVVAFSVSDIGEGVDPAAIEIMAGGVRIPADYDPDRASVESQNLDLKAFPKGSKVRVRVCDRAGNWSIIHTVNLK</sequence>
<name>A0A2N1PQB4_9BACT</name>